<gene>
    <name evidence="2" type="ORF">RUM44_002474</name>
</gene>
<sequence>MSSGCAPEIEFFWMRFKFRFNVLTQKFELGINGRQSKPLIKQERPADPPRKPDPGSQKRDGPPTDLRKPEPPKTNVPERPAPALPPEVPKPSLPKDIPKPSVNNSPSLPPKKTPEPPKVTPEKPKPESPKVSPPKVPEVPKVPERPKRPTPPKTSPPKTPTTPPKVPELPKVPPRTESKGSKTPESPRMPDFPKGPRGPDAPGMMPSRRPDAGMPDFPVSGRNPMSSGTNQEFQLPPYLPGGPAKQKPMPGDELFGNFRPQEPTGGKKPLSDLRDLSYSRGELPPDMSENNKKRVEETLSRFSKFIQESDSSDSLEEDDE</sequence>
<accession>A0ABR1AEW6</accession>
<feature type="region of interest" description="Disordered" evidence="1">
    <location>
        <begin position="301"/>
        <end position="320"/>
    </location>
</feature>
<keyword evidence="3" id="KW-1185">Reference proteome</keyword>
<proteinExistence type="predicted"/>
<feature type="compositionally biased region" description="Polar residues" evidence="1">
    <location>
        <begin position="223"/>
        <end position="233"/>
    </location>
</feature>
<evidence type="ECO:0000313" key="3">
    <source>
        <dbReference type="Proteomes" id="UP001359485"/>
    </source>
</evidence>
<feature type="compositionally biased region" description="Pro residues" evidence="1">
    <location>
        <begin position="149"/>
        <end position="173"/>
    </location>
</feature>
<name>A0ABR1AEW6_POLSC</name>
<feature type="compositionally biased region" description="Acidic residues" evidence="1">
    <location>
        <begin position="310"/>
        <end position="320"/>
    </location>
</feature>
<feature type="compositionally biased region" description="Basic and acidic residues" evidence="1">
    <location>
        <begin position="40"/>
        <end position="71"/>
    </location>
</feature>
<protein>
    <submittedName>
        <fullName evidence="2">Uncharacterized protein</fullName>
    </submittedName>
</protein>
<evidence type="ECO:0000313" key="2">
    <source>
        <dbReference type="EMBL" id="KAK6618032.1"/>
    </source>
</evidence>
<reference evidence="2 3" key="1">
    <citation type="submission" date="2023-09" db="EMBL/GenBank/DDBJ databases">
        <title>Genomes of two closely related lineages of the louse Polyplax serrata with different host specificities.</title>
        <authorList>
            <person name="Martinu J."/>
            <person name="Tarabai H."/>
            <person name="Stefka J."/>
            <person name="Hypsa V."/>
        </authorList>
    </citation>
    <scope>NUCLEOTIDE SEQUENCE [LARGE SCALE GENOMIC DNA]</scope>
    <source>
        <strain evidence="2">98ZLc_SE</strain>
    </source>
</reference>
<feature type="region of interest" description="Disordered" evidence="1">
    <location>
        <begin position="29"/>
        <end position="295"/>
    </location>
</feature>
<dbReference type="Proteomes" id="UP001359485">
    <property type="component" value="Unassembled WGS sequence"/>
</dbReference>
<evidence type="ECO:0000256" key="1">
    <source>
        <dbReference type="SAM" id="MobiDB-lite"/>
    </source>
</evidence>
<feature type="compositionally biased region" description="Basic and acidic residues" evidence="1">
    <location>
        <begin position="112"/>
        <end position="128"/>
    </location>
</feature>
<feature type="compositionally biased region" description="Pro residues" evidence="1">
    <location>
        <begin position="79"/>
        <end position="92"/>
    </location>
</feature>
<organism evidence="2 3">
    <name type="scientific">Polyplax serrata</name>
    <name type="common">Common mouse louse</name>
    <dbReference type="NCBI Taxonomy" id="468196"/>
    <lineage>
        <taxon>Eukaryota</taxon>
        <taxon>Metazoa</taxon>
        <taxon>Ecdysozoa</taxon>
        <taxon>Arthropoda</taxon>
        <taxon>Hexapoda</taxon>
        <taxon>Insecta</taxon>
        <taxon>Pterygota</taxon>
        <taxon>Neoptera</taxon>
        <taxon>Paraneoptera</taxon>
        <taxon>Psocodea</taxon>
        <taxon>Troctomorpha</taxon>
        <taxon>Phthiraptera</taxon>
        <taxon>Anoplura</taxon>
        <taxon>Polyplacidae</taxon>
        <taxon>Polyplax</taxon>
    </lineage>
</organism>
<comment type="caution">
    <text evidence="2">The sequence shown here is derived from an EMBL/GenBank/DDBJ whole genome shotgun (WGS) entry which is preliminary data.</text>
</comment>
<dbReference type="EMBL" id="JAWJWF010000050">
    <property type="protein sequence ID" value="KAK6618032.1"/>
    <property type="molecule type" value="Genomic_DNA"/>
</dbReference>